<dbReference type="SUPFAM" id="SSF55257">
    <property type="entry name" value="RBP11-like subunits of RNA polymerase"/>
    <property type="match status" value="1"/>
</dbReference>
<dbReference type="SMART" id="SM00662">
    <property type="entry name" value="RPOLD"/>
    <property type="match status" value="1"/>
</dbReference>
<name>A0A345ZAX4_9BACT</name>
<dbReference type="SUPFAM" id="SSF47789">
    <property type="entry name" value="C-terminal domain of RNA polymerase alpha subunit"/>
    <property type="match status" value="1"/>
</dbReference>
<dbReference type="Pfam" id="PF03118">
    <property type="entry name" value="RNA_pol_A_CTD"/>
    <property type="match status" value="1"/>
</dbReference>
<evidence type="ECO:0000256" key="2">
    <source>
        <dbReference type="ARBA" id="ARBA00012418"/>
    </source>
</evidence>
<dbReference type="NCBIfam" id="TIGR02027">
    <property type="entry name" value="rpoA"/>
    <property type="match status" value="1"/>
</dbReference>
<dbReference type="NCBIfam" id="NF003519">
    <property type="entry name" value="PRK05182.2-5"/>
    <property type="match status" value="1"/>
</dbReference>
<evidence type="ECO:0000256" key="9">
    <source>
        <dbReference type="ARBA" id="ARBA00033070"/>
    </source>
</evidence>
<keyword evidence="6 11" id="KW-0548">Nucleotidyltransferase</keyword>
<dbReference type="RefSeq" id="WP_115585456.1">
    <property type="nucleotide sequence ID" value="NZ_CP025544.1"/>
</dbReference>
<dbReference type="InterPro" id="IPR036643">
    <property type="entry name" value="RNApol_insert_sf"/>
</dbReference>
<feature type="region of interest" description="Alpha N-terminal domain (alpha-NTD)" evidence="11">
    <location>
        <begin position="1"/>
        <end position="239"/>
    </location>
</feature>
<organism evidence="13 14">
    <name type="scientific">Candidatus Chromulinivorax destructor</name>
    <dbReference type="NCBI Taxonomy" id="2066483"/>
    <lineage>
        <taxon>Bacteria</taxon>
        <taxon>Candidatus Babelota</taxon>
        <taxon>Candidatus Babeliae</taxon>
        <taxon>Candidatus Babeliales</taxon>
        <taxon>Candidatus Chromulinivoraceae</taxon>
        <taxon>Candidatus Chromulinivorax</taxon>
    </lineage>
</organism>
<accession>A0A345ZAX4</accession>
<dbReference type="EMBL" id="CP025544">
    <property type="protein sequence ID" value="AXK60441.1"/>
    <property type="molecule type" value="Genomic_DNA"/>
</dbReference>
<evidence type="ECO:0000256" key="3">
    <source>
        <dbReference type="ARBA" id="ARBA00015972"/>
    </source>
</evidence>
<evidence type="ECO:0000256" key="11">
    <source>
        <dbReference type="HAMAP-Rule" id="MF_00059"/>
    </source>
</evidence>
<keyword evidence="5 11" id="KW-0808">Transferase</keyword>
<dbReference type="FunFam" id="2.170.120.12:FF:000001">
    <property type="entry name" value="DNA-directed RNA polymerase subunit alpha"/>
    <property type="match status" value="1"/>
</dbReference>
<gene>
    <name evidence="11" type="primary">rpoA</name>
    <name evidence="13" type="ORF">C0J27_01610</name>
</gene>
<evidence type="ECO:0000256" key="6">
    <source>
        <dbReference type="ARBA" id="ARBA00022695"/>
    </source>
</evidence>
<reference evidence="13 14" key="1">
    <citation type="submission" date="2017-12" db="EMBL/GenBank/DDBJ databases">
        <title>Chromulinavorax destructans is a abundant pathogen of dominant heterotrophic picoflagllates.</title>
        <authorList>
            <person name="Deeg C.M."/>
            <person name="Zimmer M."/>
            <person name="Suttle C.A."/>
        </authorList>
    </citation>
    <scope>NUCLEOTIDE SEQUENCE [LARGE SCALE GENOMIC DNA]</scope>
    <source>
        <strain evidence="13 14">SeV1</strain>
    </source>
</reference>
<dbReference type="InterPro" id="IPR011263">
    <property type="entry name" value="DNA-dir_RNA_pol_RpoA/D/Rpb3"/>
</dbReference>
<dbReference type="Gene3D" id="3.30.1360.10">
    <property type="entry name" value="RNA polymerase, RBP11-like subunit"/>
    <property type="match status" value="1"/>
</dbReference>
<evidence type="ECO:0000256" key="5">
    <source>
        <dbReference type="ARBA" id="ARBA00022679"/>
    </source>
</evidence>
<evidence type="ECO:0000256" key="10">
    <source>
        <dbReference type="ARBA" id="ARBA00048552"/>
    </source>
</evidence>
<dbReference type="GO" id="GO:0006351">
    <property type="term" value="P:DNA-templated transcription"/>
    <property type="evidence" value="ECO:0007669"/>
    <property type="project" value="UniProtKB-UniRule"/>
</dbReference>
<dbReference type="InterPro" id="IPR036603">
    <property type="entry name" value="RBP11-like"/>
</dbReference>
<dbReference type="Gene3D" id="1.10.150.20">
    <property type="entry name" value="5' to 3' exonuclease, C-terminal subdomain"/>
    <property type="match status" value="1"/>
</dbReference>
<proteinExistence type="inferred from homology"/>
<keyword evidence="4 11" id="KW-0240">DNA-directed RNA polymerase</keyword>
<comment type="domain">
    <text evidence="11">The N-terminal domain is essential for RNAP assembly and basal transcription, whereas the C-terminal domain is involved in interaction with transcriptional regulators and with upstream promoter elements.</text>
</comment>
<dbReference type="GO" id="GO:0046983">
    <property type="term" value="F:protein dimerization activity"/>
    <property type="evidence" value="ECO:0007669"/>
    <property type="project" value="InterPro"/>
</dbReference>
<evidence type="ECO:0000256" key="7">
    <source>
        <dbReference type="ARBA" id="ARBA00023163"/>
    </source>
</evidence>
<dbReference type="GO" id="GO:0005737">
    <property type="term" value="C:cytoplasm"/>
    <property type="evidence" value="ECO:0007669"/>
    <property type="project" value="UniProtKB-ARBA"/>
</dbReference>
<comment type="subunit">
    <text evidence="11">Homodimer. The RNAP catalytic core consists of 2 alpha, 1 beta, 1 beta' and 1 omega subunit. When a sigma factor is associated with the core the holoenzyme is formed, which can initiate transcription.</text>
</comment>
<evidence type="ECO:0000313" key="13">
    <source>
        <dbReference type="EMBL" id="AXK60441.1"/>
    </source>
</evidence>
<dbReference type="Gene3D" id="2.170.120.12">
    <property type="entry name" value="DNA-directed RNA polymerase, insert domain"/>
    <property type="match status" value="1"/>
</dbReference>
<evidence type="ECO:0000313" key="14">
    <source>
        <dbReference type="Proteomes" id="UP000254834"/>
    </source>
</evidence>
<dbReference type="NCBIfam" id="NF003513">
    <property type="entry name" value="PRK05182.1-2"/>
    <property type="match status" value="1"/>
</dbReference>
<feature type="domain" description="DNA-directed RNA polymerase RpoA/D/Rpb3-type" evidence="12">
    <location>
        <begin position="24"/>
        <end position="232"/>
    </location>
</feature>
<evidence type="ECO:0000256" key="1">
    <source>
        <dbReference type="ARBA" id="ARBA00007123"/>
    </source>
</evidence>
<dbReference type="HAMAP" id="MF_00059">
    <property type="entry name" value="RNApol_bact_RpoA"/>
    <property type="match status" value="1"/>
</dbReference>
<dbReference type="InterPro" id="IPR011773">
    <property type="entry name" value="DNA-dir_RpoA"/>
</dbReference>
<protein>
    <recommendedName>
        <fullName evidence="3 11">DNA-directed RNA polymerase subunit alpha</fullName>
        <shortName evidence="11">RNAP subunit alpha</shortName>
        <ecNumber evidence="2 11">2.7.7.6</ecNumber>
    </recommendedName>
    <alternativeName>
        <fullName evidence="9 11">RNA polymerase subunit alpha</fullName>
    </alternativeName>
    <alternativeName>
        <fullName evidence="8 11">Transcriptase subunit alpha</fullName>
    </alternativeName>
</protein>
<sequence length="347" mass="38288">MSREYKPLTLPKLGWDRQTMSASFGKLVAEPLEPGFGVTLGNAMRRVLLGAIEGTAVTSIVIKGVNNEFSSIPGVVEDIMQIVLNIKQIVIKNRTNTAGKMRLSVSSPKTVTVADITCDEHLEIVNKDHVLAHTSQGGVLEIEFTVESGRGYQVAQWPIGQSLQEDGRIYLDAMFSPVRNVTCNVDKTRVGKDIDFDKMTLEVTTNGAITPVEALNYAVSVLRTQLENFLVGSEIPFNEISGQESTVNTVEVAEIEDFGLKGVSLELLMKPIDELEFSARAHNCLINADIRRVIDLVNFTEDEGLKIKNFGRKSLDEVKEILRSLGLRLGMDIKEEVVVKALQKQSK</sequence>
<keyword evidence="14" id="KW-1185">Reference proteome</keyword>
<dbReference type="CDD" id="cd06928">
    <property type="entry name" value="RNAP_alpha_NTD"/>
    <property type="match status" value="1"/>
</dbReference>
<dbReference type="GO" id="GO:0003899">
    <property type="term" value="F:DNA-directed RNA polymerase activity"/>
    <property type="evidence" value="ECO:0007669"/>
    <property type="project" value="UniProtKB-UniRule"/>
</dbReference>
<dbReference type="EC" id="2.7.7.6" evidence="2 11"/>
<comment type="function">
    <text evidence="11">DNA-dependent RNA polymerase catalyzes the transcription of DNA into RNA using the four ribonucleoside triphosphates as substrates.</text>
</comment>
<dbReference type="OrthoDB" id="9805706at2"/>
<evidence type="ECO:0000256" key="8">
    <source>
        <dbReference type="ARBA" id="ARBA00032524"/>
    </source>
</evidence>
<dbReference type="GO" id="GO:0003677">
    <property type="term" value="F:DNA binding"/>
    <property type="evidence" value="ECO:0007669"/>
    <property type="project" value="UniProtKB-UniRule"/>
</dbReference>
<dbReference type="InterPro" id="IPR011262">
    <property type="entry name" value="DNA-dir_RNA_pol_insert"/>
</dbReference>
<dbReference type="GO" id="GO:0000428">
    <property type="term" value="C:DNA-directed RNA polymerase complex"/>
    <property type="evidence" value="ECO:0007669"/>
    <property type="project" value="UniProtKB-KW"/>
</dbReference>
<comment type="similarity">
    <text evidence="1 11">Belongs to the RNA polymerase alpha chain family.</text>
</comment>
<dbReference type="InterPro" id="IPR011260">
    <property type="entry name" value="RNAP_asu_C"/>
</dbReference>
<feature type="region of interest" description="Alpha C-terminal domain (alpha-CTD)" evidence="11">
    <location>
        <begin position="265"/>
        <end position="347"/>
    </location>
</feature>
<dbReference type="Proteomes" id="UP000254834">
    <property type="component" value="Chromosome"/>
</dbReference>
<dbReference type="KEGG" id="cdes:C0J27_01610"/>
<evidence type="ECO:0000259" key="12">
    <source>
        <dbReference type="SMART" id="SM00662"/>
    </source>
</evidence>
<evidence type="ECO:0000256" key="4">
    <source>
        <dbReference type="ARBA" id="ARBA00022478"/>
    </source>
</evidence>
<keyword evidence="7 11" id="KW-0804">Transcription</keyword>
<dbReference type="Pfam" id="PF01193">
    <property type="entry name" value="RNA_pol_L"/>
    <property type="match status" value="1"/>
</dbReference>
<dbReference type="SUPFAM" id="SSF56553">
    <property type="entry name" value="Insert subdomain of RNA polymerase alpha subunit"/>
    <property type="match status" value="1"/>
</dbReference>
<comment type="catalytic activity">
    <reaction evidence="10 11">
        <text>RNA(n) + a ribonucleoside 5'-triphosphate = RNA(n+1) + diphosphate</text>
        <dbReference type="Rhea" id="RHEA:21248"/>
        <dbReference type="Rhea" id="RHEA-COMP:14527"/>
        <dbReference type="Rhea" id="RHEA-COMP:17342"/>
        <dbReference type="ChEBI" id="CHEBI:33019"/>
        <dbReference type="ChEBI" id="CHEBI:61557"/>
        <dbReference type="ChEBI" id="CHEBI:140395"/>
        <dbReference type="EC" id="2.7.7.6"/>
    </reaction>
</comment>
<dbReference type="AlphaFoldDB" id="A0A345ZAX4"/>
<dbReference type="Pfam" id="PF01000">
    <property type="entry name" value="RNA_pol_A_bac"/>
    <property type="match status" value="1"/>
</dbReference>